<dbReference type="RefSeq" id="WP_218393986.1">
    <property type="nucleotide sequence ID" value="NZ_JAHUZE010000004.1"/>
</dbReference>
<name>A0ABS6T6B8_9RHOB</name>
<proteinExistence type="predicted"/>
<dbReference type="Proteomes" id="UP000756530">
    <property type="component" value="Unassembled WGS sequence"/>
</dbReference>
<organism evidence="1 2">
    <name type="scientific">Maritimibacter dapengensis</name>
    <dbReference type="NCBI Taxonomy" id="2836868"/>
    <lineage>
        <taxon>Bacteria</taxon>
        <taxon>Pseudomonadati</taxon>
        <taxon>Pseudomonadota</taxon>
        <taxon>Alphaproteobacteria</taxon>
        <taxon>Rhodobacterales</taxon>
        <taxon>Roseobacteraceae</taxon>
        <taxon>Maritimibacter</taxon>
    </lineage>
</organism>
<reference evidence="1 2" key="1">
    <citation type="submission" date="2021-05" db="EMBL/GenBank/DDBJ databases">
        <title>Culturable bacteria isolated from Daya Bay.</title>
        <authorList>
            <person name="Zheng W."/>
            <person name="Yu S."/>
            <person name="Huang Y."/>
        </authorList>
    </citation>
    <scope>NUCLEOTIDE SEQUENCE [LARGE SCALE GENOMIC DNA]</scope>
    <source>
        <strain evidence="1 2">DP4N28-5</strain>
    </source>
</reference>
<dbReference type="EMBL" id="JAHUZE010000004">
    <property type="protein sequence ID" value="MBV7380802.1"/>
    <property type="molecule type" value="Genomic_DNA"/>
</dbReference>
<keyword evidence="2" id="KW-1185">Reference proteome</keyword>
<evidence type="ECO:0000313" key="2">
    <source>
        <dbReference type="Proteomes" id="UP000756530"/>
    </source>
</evidence>
<gene>
    <name evidence="1" type="ORF">KJP28_17890</name>
</gene>
<sequence length="191" mass="22114">MNDFPKNRPDLGAMINYVDERLTQSLDKRIAAYIDQYPALLNLGQKAQSDADLKALALAVYGWMPTTLKSYHFDGFDVSYVKGLDVQSAYDWLRSEAEPKVNNSWVGYSKFLHMLRPDLFPIWDSHIARALGLKMYSTNRSGIYANYFYWVHFFALPKYGTELARLEKGILENTTEIRRLEFAIFSAYQNI</sequence>
<protein>
    <submittedName>
        <fullName evidence="1">Uncharacterized protein</fullName>
    </submittedName>
</protein>
<comment type="caution">
    <text evidence="1">The sequence shown here is derived from an EMBL/GenBank/DDBJ whole genome shotgun (WGS) entry which is preliminary data.</text>
</comment>
<evidence type="ECO:0000313" key="1">
    <source>
        <dbReference type="EMBL" id="MBV7380802.1"/>
    </source>
</evidence>
<accession>A0ABS6T6B8</accession>